<name>A0A1H6VZG2_9FIRM</name>
<gene>
    <name evidence="2" type="ORF">SAMN05660742_103105</name>
</gene>
<evidence type="ECO:0000313" key="3">
    <source>
        <dbReference type="Proteomes" id="UP000199662"/>
    </source>
</evidence>
<evidence type="ECO:0000256" key="1">
    <source>
        <dbReference type="SAM" id="MobiDB-lite"/>
    </source>
</evidence>
<protein>
    <submittedName>
        <fullName evidence="2">Uncharacterized protein</fullName>
    </submittedName>
</protein>
<sequence>MAIETNAAGVNNISPVERTQPISNNSTVINEEVGDQASSPFQPQTHVTIENSVTDMLNVLSKAATETADGTQKIPAELQKFINTLLQNSFSVDSSLAEGLGSVLQSQRFTLDQLHVAAKILDQMGTLAEMDQANVLPDDLKILLSNLTQLDGNNGKTLNSVNLMKMAFQLLEGKSIEDFPAQLQLLLGNSSRSMPALPQSETESLGFLKQLVKMFLPTPSSINAASQNQQNMGQPNASSTTASTNVPQQKLGTGNLENENQTVATNTKQSMPNEGSPRNPLQTTTQSLASATYAMQKNFGTANENLLNTMTLQEPIEDSLNESMDQENGANKQNNQAGTNPQMKGQAMASSLQQNAGTRTLANDTLNQPLTTKTDATLSSHGTSAETESMDQQANKQNNQAGTNPQMKGQAMASSLLQNAETRTLANDTLKQTVGTKTDSNLTLTNAGTAGFDENEMMQTQTKLQNSTGSVPGQANSTMMRQFVVSSAVNPQTLSQLLASPLENTEQTMQTLKNLANQLMNNSSLDEKSLILLKNFMNNKQQMMPEEDAKQLQLLLKLSEKNIPTSISQAAIKQNLPELPKLWTFVQLCDLSELKDMQANELKNASKNMNDFASLLRKSMGNENSISENHRSMAFMTPLYLGENQKNYPTYVHIYDQSENENGQNNEKKKLG</sequence>
<dbReference type="Proteomes" id="UP000199662">
    <property type="component" value="Unassembled WGS sequence"/>
</dbReference>
<accession>A0A1H6VZG2</accession>
<dbReference type="RefSeq" id="WP_091829423.1">
    <property type="nucleotide sequence ID" value="NZ_FNZK01000003.1"/>
</dbReference>
<feature type="region of interest" description="Disordered" evidence="1">
    <location>
        <begin position="323"/>
        <end position="414"/>
    </location>
</feature>
<dbReference type="STRING" id="84035.SAMN05660742_103105"/>
<feature type="region of interest" description="Disordered" evidence="1">
    <location>
        <begin position="222"/>
        <end position="259"/>
    </location>
</feature>
<proteinExistence type="predicted"/>
<keyword evidence="3" id="KW-1185">Reference proteome</keyword>
<evidence type="ECO:0000313" key="2">
    <source>
        <dbReference type="EMBL" id="SEJ08494.1"/>
    </source>
</evidence>
<organism evidence="2 3">
    <name type="scientific">Propionispira arboris</name>
    <dbReference type="NCBI Taxonomy" id="84035"/>
    <lineage>
        <taxon>Bacteria</taxon>
        <taxon>Bacillati</taxon>
        <taxon>Bacillota</taxon>
        <taxon>Negativicutes</taxon>
        <taxon>Selenomonadales</taxon>
        <taxon>Selenomonadaceae</taxon>
        <taxon>Propionispira</taxon>
    </lineage>
</organism>
<dbReference type="EMBL" id="FNZK01000003">
    <property type="protein sequence ID" value="SEJ08494.1"/>
    <property type="molecule type" value="Genomic_DNA"/>
</dbReference>
<dbReference type="AlphaFoldDB" id="A0A1H6VZG2"/>
<reference evidence="3" key="1">
    <citation type="submission" date="2016-10" db="EMBL/GenBank/DDBJ databases">
        <authorList>
            <person name="Varghese N."/>
            <person name="Submissions S."/>
        </authorList>
    </citation>
    <scope>NUCLEOTIDE SEQUENCE [LARGE SCALE GENOMIC DNA]</scope>
    <source>
        <strain evidence="3">DSM 2179</strain>
    </source>
</reference>